<dbReference type="EMBL" id="MGER01000032">
    <property type="protein sequence ID" value="OGL88426.1"/>
    <property type="molecule type" value="Genomic_DNA"/>
</dbReference>
<dbReference type="GO" id="GO:0005737">
    <property type="term" value="C:cytoplasm"/>
    <property type="evidence" value="ECO:0007669"/>
    <property type="project" value="UniProtKB-SubCell"/>
</dbReference>
<evidence type="ECO:0000313" key="12">
    <source>
        <dbReference type="Proteomes" id="UP000178264"/>
    </source>
</evidence>
<dbReference type="NCBIfam" id="TIGR00487">
    <property type="entry name" value="IF-2"/>
    <property type="match status" value="1"/>
</dbReference>
<keyword evidence="3 7" id="KW-0396">Initiation factor</keyword>
<keyword evidence="5 7" id="KW-0648">Protein biosynthesis</keyword>
<dbReference type="InterPro" id="IPR000178">
    <property type="entry name" value="TF_IF2_bacterial-like"/>
</dbReference>
<dbReference type="GO" id="GO:0005525">
    <property type="term" value="F:GTP binding"/>
    <property type="evidence" value="ECO:0007669"/>
    <property type="project" value="UniProtKB-KW"/>
</dbReference>
<dbReference type="FunFam" id="3.40.50.10050:FF:000001">
    <property type="entry name" value="Translation initiation factor IF-2"/>
    <property type="match status" value="1"/>
</dbReference>
<gene>
    <name evidence="7" type="primary">infB</name>
    <name evidence="11" type="ORF">A3I42_01205</name>
</gene>
<dbReference type="InterPro" id="IPR036925">
    <property type="entry name" value="TIF_IF2_dom3_sf"/>
</dbReference>
<evidence type="ECO:0000256" key="5">
    <source>
        <dbReference type="ARBA" id="ARBA00022917"/>
    </source>
</evidence>
<evidence type="ECO:0000256" key="1">
    <source>
        <dbReference type="ARBA" id="ARBA00007733"/>
    </source>
</evidence>
<comment type="similarity">
    <text evidence="1 7 8">Belongs to the TRAFAC class translation factor GTPase superfamily. Classic translation factor GTPase family. IF-2 subfamily.</text>
</comment>
<feature type="region of interest" description="Disordered" evidence="9">
    <location>
        <begin position="458"/>
        <end position="496"/>
    </location>
</feature>
<dbReference type="InterPro" id="IPR009000">
    <property type="entry name" value="Transl_B-barrel_sf"/>
</dbReference>
<evidence type="ECO:0000256" key="4">
    <source>
        <dbReference type="ARBA" id="ARBA00022741"/>
    </source>
</evidence>
<evidence type="ECO:0000256" key="7">
    <source>
        <dbReference type="HAMAP-Rule" id="MF_00100"/>
    </source>
</evidence>
<dbReference type="Gene3D" id="3.40.50.300">
    <property type="entry name" value="P-loop containing nucleotide triphosphate hydrolases"/>
    <property type="match status" value="1"/>
</dbReference>
<keyword evidence="6 7" id="KW-0342">GTP-binding</keyword>
<dbReference type="CDD" id="cd01887">
    <property type="entry name" value="IF2_eIF5B"/>
    <property type="match status" value="1"/>
</dbReference>
<dbReference type="Proteomes" id="UP000178264">
    <property type="component" value="Unassembled WGS sequence"/>
</dbReference>
<dbReference type="Pfam" id="PF04760">
    <property type="entry name" value="IF2_N"/>
    <property type="match status" value="1"/>
</dbReference>
<dbReference type="InterPro" id="IPR005225">
    <property type="entry name" value="Small_GTP-bd"/>
</dbReference>
<evidence type="ECO:0000259" key="10">
    <source>
        <dbReference type="PROSITE" id="PS51722"/>
    </source>
</evidence>
<dbReference type="GO" id="GO:0003924">
    <property type="term" value="F:GTPase activity"/>
    <property type="evidence" value="ECO:0007669"/>
    <property type="project" value="UniProtKB-UniRule"/>
</dbReference>
<feature type="region of interest" description="G-domain" evidence="7">
    <location>
        <begin position="196"/>
        <end position="344"/>
    </location>
</feature>
<evidence type="ECO:0000256" key="3">
    <source>
        <dbReference type="ARBA" id="ARBA00022540"/>
    </source>
</evidence>
<dbReference type="PANTHER" id="PTHR43381:SF5">
    <property type="entry name" value="TR-TYPE G DOMAIN-CONTAINING PROTEIN"/>
    <property type="match status" value="1"/>
</dbReference>
<keyword evidence="4 7" id="KW-0547">Nucleotide-binding</keyword>
<feature type="binding site" evidence="7">
    <location>
        <begin position="202"/>
        <end position="209"/>
    </location>
    <ligand>
        <name>GTP</name>
        <dbReference type="ChEBI" id="CHEBI:37565"/>
    </ligand>
</feature>
<dbReference type="InterPro" id="IPR006847">
    <property type="entry name" value="IF2_N"/>
</dbReference>
<organism evidence="11 12">
    <name type="scientific">Candidatus Uhrbacteria bacterium RIFCSPLOWO2_02_FULL_49_11</name>
    <dbReference type="NCBI Taxonomy" id="1802409"/>
    <lineage>
        <taxon>Bacteria</taxon>
        <taxon>Candidatus Uhriibacteriota</taxon>
    </lineage>
</organism>
<dbReference type="Pfam" id="PF22042">
    <property type="entry name" value="EF-G_D2"/>
    <property type="match status" value="1"/>
</dbReference>
<dbReference type="SUPFAM" id="SSF52540">
    <property type="entry name" value="P-loop containing nucleoside triphosphate hydrolases"/>
    <property type="match status" value="1"/>
</dbReference>
<evidence type="ECO:0000256" key="9">
    <source>
        <dbReference type="SAM" id="MobiDB-lite"/>
    </source>
</evidence>
<evidence type="ECO:0000256" key="8">
    <source>
        <dbReference type="RuleBase" id="RU000644"/>
    </source>
</evidence>
<dbReference type="Pfam" id="PF11987">
    <property type="entry name" value="IF-2"/>
    <property type="match status" value="1"/>
</dbReference>
<dbReference type="Pfam" id="PF00009">
    <property type="entry name" value="GTP_EFTU"/>
    <property type="match status" value="1"/>
</dbReference>
<dbReference type="FunFam" id="3.40.50.300:FF:000019">
    <property type="entry name" value="Translation initiation factor IF-2"/>
    <property type="match status" value="1"/>
</dbReference>
<sequence>MTNNGCHPEPVEGLHFEICILISKIMNLTELARRVNIPTPRLKEILPELGFDIGMRAIKVDDRVARAIIEKLSHSDIRAKFLNRDNAAEAPFEQTQEAVAGNTVEIPSSLTVREFSAKLSLPVTRVIVALMKQGVMAAQNQHIDFETAAIIAGDFGKTVTRAEESELNPSLPLEDDTRLKTLLKEQDDTLLIPRPPVVVVMGHVDHGKTTLLDAIRKTNVTAEEHGGITQHIGAYTIEQQSRHITFIDTPGHEAFTAMRSRGARVADIAILVVAADDGVQPQTIEALTHIQRAALPFIVAINKIDKTGANPERIKQDLANLNVVGEDWGGKVPFIEISAKKGTNMPELLDLVLLVADIEKDQIRANPGRPAIGTIIESHVDQGAGPVATVLVQTGTLRTGDLVNVGDAYGKVKAMKDFKGMAVAVAPPSMPARILGLKSLPRVGDILEVTDDPAQFKQKMRDTKPKKRPIRFGAPPPNVTMAKPADSEEEKEEAAPSLPEVHLLIRADVLGSLEAIHEALQTLRHPEVEATIIQQGLGPVTEADVLSAEASGACIMGFNVSASPAALELAKDKGVEVRTFTIIYELVDEVKKLMEQLLSPHIRVTAKGDVEVIAIFRHDHGHAIIGGKVRKGKVGTGHMYRLKRGNALKGSGKITSVQIGKQVVQEAVEGQECGLRVETKCAPAVGDLMEIYTEEKLKQEML</sequence>
<keyword evidence="7" id="KW-0963">Cytoplasm</keyword>
<evidence type="ECO:0000256" key="6">
    <source>
        <dbReference type="ARBA" id="ARBA00023134"/>
    </source>
</evidence>
<evidence type="ECO:0000256" key="2">
    <source>
        <dbReference type="ARBA" id="ARBA00020675"/>
    </source>
</evidence>
<dbReference type="CDD" id="cd03702">
    <property type="entry name" value="IF2_mtIF2_II"/>
    <property type="match status" value="1"/>
</dbReference>
<evidence type="ECO:0000313" key="11">
    <source>
        <dbReference type="EMBL" id="OGL88426.1"/>
    </source>
</evidence>
<name>A0A1F7VD21_9BACT</name>
<protein>
    <recommendedName>
        <fullName evidence="2 7">Translation initiation factor IF-2</fullName>
    </recommendedName>
</protein>
<dbReference type="InterPro" id="IPR000795">
    <property type="entry name" value="T_Tr_GTP-bd_dom"/>
</dbReference>
<dbReference type="InterPro" id="IPR053905">
    <property type="entry name" value="EF-G-like_DII"/>
</dbReference>
<dbReference type="AlphaFoldDB" id="A0A1F7VD21"/>
<dbReference type="InterPro" id="IPR023115">
    <property type="entry name" value="TIF_IF2_dom3"/>
</dbReference>
<dbReference type="GO" id="GO:0003743">
    <property type="term" value="F:translation initiation factor activity"/>
    <property type="evidence" value="ECO:0007669"/>
    <property type="project" value="UniProtKB-UniRule"/>
</dbReference>
<feature type="domain" description="Tr-type G" evidence="10">
    <location>
        <begin position="193"/>
        <end position="360"/>
    </location>
</feature>
<dbReference type="Gene3D" id="2.40.30.10">
    <property type="entry name" value="Translation factors"/>
    <property type="match status" value="2"/>
</dbReference>
<dbReference type="SUPFAM" id="SSF50447">
    <property type="entry name" value="Translation proteins"/>
    <property type="match status" value="2"/>
</dbReference>
<comment type="subcellular location">
    <subcellularLocation>
        <location evidence="7">Cytoplasm</location>
    </subcellularLocation>
</comment>
<reference evidence="11 12" key="1">
    <citation type="journal article" date="2016" name="Nat. Commun.">
        <title>Thousands of microbial genomes shed light on interconnected biogeochemical processes in an aquifer system.</title>
        <authorList>
            <person name="Anantharaman K."/>
            <person name="Brown C.T."/>
            <person name="Hug L.A."/>
            <person name="Sharon I."/>
            <person name="Castelle C.J."/>
            <person name="Probst A.J."/>
            <person name="Thomas B.C."/>
            <person name="Singh A."/>
            <person name="Wilkins M.J."/>
            <person name="Karaoz U."/>
            <person name="Brodie E.L."/>
            <person name="Williams K.H."/>
            <person name="Hubbard S.S."/>
            <person name="Banfield J.F."/>
        </authorList>
    </citation>
    <scope>NUCLEOTIDE SEQUENCE [LARGE SCALE GENOMIC DNA]</scope>
</reference>
<comment type="caution">
    <text evidence="11">The sequence shown here is derived from an EMBL/GenBank/DDBJ whole genome shotgun (WGS) entry which is preliminary data.</text>
</comment>
<feature type="binding site" evidence="7">
    <location>
        <begin position="248"/>
        <end position="252"/>
    </location>
    <ligand>
        <name>GTP</name>
        <dbReference type="ChEBI" id="CHEBI:37565"/>
    </ligand>
</feature>
<dbReference type="InterPro" id="IPR015760">
    <property type="entry name" value="TIF_IF2"/>
</dbReference>
<dbReference type="InterPro" id="IPR027417">
    <property type="entry name" value="P-loop_NTPase"/>
</dbReference>
<dbReference type="InterPro" id="IPR044145">
    <property type="entry name" value="IF2_II"/>
</dbReference>
<feature type="binding site" evidence="7">
    <location>
        <begin position="302"/>
        <end position="305"/>
    </location>
    <ligand>
        <name>GTP</name>
        <dbReference type="ChEBI" id="CHEBI:37565"/>
    </ligand>
</feature>
<dbReference type="PROSITE" id="PS51722">
    <property type="entry name" value="G_TR_2"/>
    <property type="match status" value="1"/>
</dbReference>
<dbReference type="SUPFAM" id="SSF52156">
    <property type="entry name" value="Initiation factor IF2/eIF5b, domain 3"/>
    <property type="match status" value="1"/>
</dbReference>
<dbReference type="HAMAP" id="MF_00100_B">
    <property type="entry name" value="IF_2_B"/>
    <property type="match status" value="1"/>
</dbReference>
<dbReference type="PANTHER" id="PTHR43381">
    <property type="entry name" value="TRANSLATION INITIATION FACTOR IF-2-RELATED"/>
    <property type="match status" value="1"/>
</dbReference>
<dbReference type="Gene3D" id="3.40.50.10050">
    <property type="entry name" value="Translation initiation factor IF- 2, domain 3"/>
    <property type="match status" value="1"/>
</dbReference>
<comment type="function">
    <text evidence="7 8">One of the essential components for the initiation of protein synthesis. Protects formylmethionyl-tRNA from spontaneous hydrolysis and promotes its binding to the 30S ribosomal subunits. Also involved in the hydrolysis of GTP during the formation of the 70S ribosomal complex.</text>
</comment>
<accession>A0A1F7VD21</accession>
<dbReference type="NCBIfam" id="TIGR00231">
    <property type="entry name" value="small_GTP"/>
    <property type="match status" value="1"/>
</dbReference>
<proteinExistence type="inferred from homology"/>